<dbReference type="PANTHER" id="PTHR48051">
    <property type="match status" value="1"/>
</dbReference>
<comment type="caution">
    <text evidence="5">The sequence shown here is derived from an EMBL/GenBank/DDBJ whole genome shotgun (WGS) entry which is preliminary data.</text>
</comment>
<dbReference type="Gene3D" id="3.80.10.10">
    <property type="entry name" value="Ribonuclease Inhibitor"/>
    <property type="match status" value="1"/>
</dbReference>
<name>A0A820BFV2_9BILA</name>
<dbReference type="SUPFAM" id="SSF52058">
    <property type="entry name" value="L domain-like"/>
    <property type="match status" value="1"/>
</dbReference>
<dbReference type="EMBL" id="CAJOBQ010000008">
    <property type="protein sequence ID" value="CAF4206703.1"/>
    <property type="molecule type" value="Genomic_DNA"/>
</dbReference>
<feature type="region of interest" description="Disordered" evidence="3">
    <location>
        <begin position="412"/>
        <end position="443"/>
    </location>
</feature>
<dbReference type="InterPro" id="IPR003591">
    <property type="entry name" value="Leu-rich_rpt_typical-subtyp"/>
</dbReference>
<reference evidence="5" key="1">
    <citation type="submission" date="2021-02" db="EMBL/GenBank/DDBJ databases">
        <authorList>
            <person name="Nowell W R."/>
        </authorList>
    </citation>
    <scope>NUCLEOTIDE SEQUENCE</scope>
</reference>
<dbReference type="InterPro" id="IPR001611">
    <property type="entry name" value="Leu-rich_rpt"/>
</dbReference>
<feature type="compositionally biased region" description="Low complexity" evidence="3">
    <location>
        <begin position="178"/>
        <end position="188"/>
    </location>
</feature>
<dbReference type="AlphaFoldDB" id="A0A820BFV2"/>
<evidence type="ECO:0000313" key="4">
    <source>
        <dbReference type="EMBL" id="CAF3409508.1"/>
    </source>
</evidence>
<dbReference type="InterPro" id="IPR050216">
    <property type="entry name" value="LRR_domain-containing"/>
</dbReference>
<evidence type="ECO:0000256" key="3">
    <source>
        <dbReference type="SAM" id="MobiDB-lite"/>
    </source>
</evidence>
<feature type="region of interest" description="Disordered" evidence="3">
    <location>
        <begin position="178"/>
        <end position="208"/>
    </location>
</feature>
<feature type="compositionally biased region" description="Polar residues" evidence="3">
    <location>
        <begin position="414"/>
        <end position="428"/>
    </location>
</feature>
<evidence type="ECO:0008006" key="7">
    <source>
        <dbReference type="Google" id="ProtNLM"/>
    </source>
</evidence>
<protein>
    <recommendedName>
        <fullName evidence="7">Leucine-rich repeat-containing protein 27</fullName>
    </recommendedName>
</protein>
<dbReference type="InterPro" id="IPR032675">
    <property type="entry name" value="LRR_dom_sf"/>
</dbReference>
<gene>
    <name evidence="4" type="ORF">FME351_LOCUS9849</name>
    <name evidence="5" type="ORF">TSG867_LOCUS443</name>
</gene>
<accession>A0A820BFV2</accession>
<dbReference type="SMART" id="SM00369">
    <property type="entry name" value="LRR_TYP"/>
    <property type="match status" value="3"/>
</dbReference>
<feature type="region of interest" description="Disordered" evidence="3">
    <location>
        <begin position="353"/>
        <end position="374"/>
    </location>
</feature>
<dbReference type="PROSITE" id="PS51450">
    <property type="entry name" value="LRR"/>
    <property type="match status" value="2"/>
</dbReference>
<evidence type="ECO:0000256" key="1">
    <source>
        <dbReference type="ARBA" id="ARBA00022614"/>
    </source>
</evidence>
<dbReference type="SMART" id="SM00364">
    <property type="entry name" value="LRR_BAC"/>
    <property type="match status" value="3"/>
</dbReference>
<dbReference type="Proteomes" id="UP000663862">
    <property type="component" value="Unassembled WGS sequence"/>
</dbReference>
<organism evidence="5 6">
    <name type="scientific">Rotaria socialis</name>
    <dbReference type="NCBI Taxonomy" id="392032"/>
    <lineage>
        <taxon>Eukaryota</taxon>
        <taxon>Metazoa</taxon>
        <taxon>Spiralia</taxon>
        <taxon>Gnathifera</taxon>
        <taxon>Rotifera</taxon>
        <taxon>Eurotatoria</taxon>
        <taxon>Bdelloidea</taxon>
        <taxon>Philodinida</taxon>
        <taxon>Philodinidae</taxon>
        <taxon>Rotaria</taxon>
    </lineage>
</organism>
<keyword evidence="1" id="KW-0433">Leucine-rich repeat</keyword>
<sequence length="443" mass="51705">MNDFGIPLNLSAAQEQLKNSKIDPILYIDDNKENDLIQFINKAQHQGFNCLDLSKRNIKEFPSQLLGFTSLQYLYLEGNQLTELPDDVFIRLSNLKWLDLRNNKLTLIPSRGLAKHQALQYLLLSGNHLRTLPCELGKMKQLTALNLDGNPLGHPPCYIIKQGIKAIQKCLRDTLESNDLSSSSSSSSSEDDDPDQQQQIRSSVHHAPMFLRKSKSETGYYDTTPLNILPAHFQPCLQFKRMTYSALRPSLPSRSRPQSEMRMSQIKPRFVTNKTNEAESDVYFMQEQRLPSKSKPHDTKISEELQQIYHKTYTPTKEFEEPLVHTPFHIDTHFMPILHRNQHDLMKFEGRRIPTPKNPSNEDEQKRLHDQKVQDRIRQITDKMLKRRFEARQSHFAEKRQVKLELRELRRLESATTNPHRPISQMNNHFKKIYDNVNSQKKS</sequence>
<evidence type="ECO:0000313" key="5">
    <source>
        <dbReference type="EMBL" id="CAF4206703.1"/>
    </source>
</evidence>
<proteinExistence type="predicted"/>
<dbReference type="GO" id="GO:0005737">
    <property type="term" value="C:cytoplasm"/>
    <property type="evidence" value="ECO:0007669"/>
    <property type="project" value="TreeGrafter"/>
</dbReference>
<keyword evidence="2" id="KW-0677">Repeat</keyword>
<evidence type="ECO:0000313" key="6">
    <source>
        <dbReference type="Proteomes" id="UP000663862"/>
    </source>
</evidence>
<evidence type="ECO:0000256" key="2">
    <source>
        <dbReference type="ARBA" id="ARBA00022737"/>
    </source>
</evidence>
<dbReference type="PANTHER" id="PTHR48051:SF1">
    <property type="entry name" value="RAS SUPPRESSOR PROTEIN 1"/>
    <property type="match status" value="1"/>
</dbReference>
<feature type="compositionally biased region" description="Basic and acidic residues" evidence="3">
    <location>
        <begin position="363"/>
        <end position="374"/>
    </location>
</feature>
<dbReference type="Proteomes" id="UP000663869">
    <property type="component" value="Unassembled WGS sequence"/>
</dbReference>
<dbReference type="Pfam" id="PF13855">
    <property type="entry name" value="LRR_8"/>
    <property type="match status" value="1"/>
</dbReference>
<dbReference type="EMBL" id="CAJNYU010001081">
    <property type="protein sequence ID" value="CAF3409508.1"/>
    <property type="molecule type" value="Genomic_DNA"/>
</dbReference>